<dbReference type="AlphaFoldDB" id="A0A550I761"/>
<proteinExistence type="predicted"/>
<feature type="transmembrane region" description="Helical" evidence="1">
    <location>
        <begin position="12"/>
        <end position="31"/>
    </location>
</feature>
<evidence type="ECO:0000313" key="3">
    <source>
        <dbReference type="Proteomes" id="UP000315131"/>
    </source>
</evidence>
<dbReference type="GO" id="GO:0016787">
    <property type="term" value="F:hydrolase activity"/>
    <property type="evidence" value="ECO:0007669"/>
    <property type="project" value="UniProtKB-KW"/>
</dbReference>
<dbReference type="RefSeq" id="WP_143409589.1">
    <property type="nucleotide sequence ID" value="NZ_VHSF01000001.1"/>
</dbReference>
<keyword evidence="1" id="KW-0812">Transmembrane</keyword>
<keyword evidence="1" id="KW-0472">Membrane</keyword>
<dbReference type="SUPFAM" id="SSF53474">
    <property type="entry name" value="alpha/beta-Hydrolases"/>
    <property type="match status" value="1"/>
</dbReference>
<comment type="caution">
    <text evidence="2">The sequence shown here is derived from an EMBL/GenBank/DDBJ whole genome shotgun (WGS) entry which is preliminary data.</text>
</comment>
<organism evidence="2 3">
    <name type="scientific">Christiangramia sabulilitoris</name>
    <dbReference type="NCBI Taxonomy" id="2583991"/>
    <lineage>
        <taxon>Bacteria</taxon>
        <taxon>Pseudomonadati</taxon>
        <taxon>Bacteroidota</taxon>
        <taxon>Flavobacteriia</taxon>
        <taxon>Flavobacteriales</taxon>
        <taxon>Flavobacteriaceae</taxon>
        <taxon>Christiangramia</taxon>
    </lineage>
</organism>
<gene>
    <name evidence="2" type="ORF">FGM01_02650</name>
</gene>
<dbReference type="PANTHER" id="PTHR35560:SF3">
    <property type="entry name" value="PEPTIDASE S9 PROLYL OLIGOPEPTIDASE CATALYTIC DOMAIN-CONTAINING PROTEIN"/>
    <property type="match status" value="1"/>
</dbReference>
<evidence type="ECO:0000313" key="2">
    <source>
        <dbReference type="EMBL" id="TRO66810.1"/>
    </source>
</evidence>
<keyword evidence="3" id="KW-1185">Reference proteome</keyword>
<dbReference type="OrthoDB" id="1094867at2"/>
<keyword evidence="1" id="KW-1133">Transmembrane helix</keyword>
<protein>
    <submittedName>
        <fullName evidence="2">Alpha/beta hydrolase</fullName>
    </submittedName>
</protein>
<dbReference type="Proteomes" id="UP000315131">
    <property type="component" value="Unassembled WGS sequence"/>
</dbReference>
<keyword evidence="2" id="KW-0378">Hydrolase</keyword>
<dbReference type="InterPro" id="IPR029058">
    <property type="entry name" value="AB_hydrolase_fold"/>
</dbReference>
<evidence type="ECO:0000256" key="1">
    <source>
        <dbReference type="SAM" id="Phobius"/>
    </source>
</evidence>
<reference evidence="2 3" key="1">
    <citation type="submission" date="2019-06" db="EMBL/GenBank/DDBJ databases">
        <title>Gramella sabulilitoris sp. nov., isolated from a marine sand.</title>
        <authorList>
            <person name="Yoon J.-H."/>
        </authorList>
    </citation>
    <scope>NUCLEOTIDE SEQUENCE [LARGE SCALE GENOMIC DNA]</scope>
    <source>
        <strain evidence="2 3">HSMS-1</strain>
    </source>
</reference>
<sequence>MNKIFKTFKKIFLALMLVLIVLITSGYIYLYKIPKGPELTEVRTLKTKSDSFVMHAYKNSERKSIKVWTYKPENWKNRDRILFVMHGGGRNADDYLDAWKEISEKNNVLVIVPEFENKFSKYTTNDYQEGNLFTFFGSRNPKEEWAYQVIENIFDQIKKTNSITNENYNIFGHSAGGQFVHRMIMLMPEARIENAIAANAGFYTLPEEDLEYPYGLKNTPITDSSIKESFTKKLTILLGENDNDPNLETFRETELAMQQGKHRLERGSNFYKRANTMAKERLWNFNWEIDTIQNVGHNYREMSSQAINYIAN</sequence>
<name>A0A550I761_9FLAO</name>
<accession>A0A550I761</accession>
<dbReference type="Gene3D" id="3.40.50.1820">
    <property type="entry name" value="alpha/beta hydrolase"/>
    <property type="match status" value="1"/>
</dbReference>
<dbReference type="PANTHER" id="PTHR35560">
    <property type="entry name" value="BLL0132 PROTEIN"/>
    <property type="match status" value="1"/>
</dbReference>
<dbReference type="EMBL" id="VHSF01000001">
    <property type="protein sequence ID" value="TRO66810.1"/>
    <property type="molecule type" value="Genomic_DNA"/>
</dbReference>